<protein>
    <recommendedName>
        <fullName evidence="3">Lipoprotein</fullName>
    </recommendedName>
</protein>
<accession>A0ABW6D558</accession>
<evidence type="ECO:0000313" key="2">
    <source>
        <dbReference type="Proteomes" id="UP001598112"/>
    </source>
</evidence>
<name>A0ABW6D558_9BACT</name>
<evidence type="ECO:0008006" key="3">
    <source>
        <dbReference type="Google" id="ProtNLM"/>
    </source>
</evidence>
<dbReference type="EMBL" id="JBBKXY010000002">
    <property type="protein sequence ID" value="MFD3293349.1"/>
    <property type="molecule type" value="Genomic_DNA"/>
</dbReference>
<reference evidence="1 2" key="1">
    <citation type="submission" date="2024-03" db="EMBL/GenBank/DDBJ databases">
        <title>Aquirufa genome sequencing.</title>
        <authorList>
            <person name="Pitt A."/>
            <person name="Hahn M.W."/>
        </authorList>
    </citation>
    <scope>NUCLEOTIDE SEQUENCE [LARGE SCALE GENOMIC DNA]</scope>
    <source>
        <strain evidence="1 2">KTFRIE-69F</strain>
    </source>
</reference>
<evidence type="ECO:0000313" key="1">
    <source>
        <dbReference type="EMBL" id="MFD3293349.1"/>
    </source>
</evidence>
<sequence>MKPLLLFCLLLGACKSQEVLPDNCYKGRLSLKGICNNYVIELIGGTIDLSKVETTWENPSTGKKYTNAFALSNPCALPVSLKEGDEFFFKLDSTQLTEVCITCKAYSPTPKKALPISICP</sequence>
<dbReference type="Proteomes" id="UP001598112">
    <property type="component" value="Unassembled WGS sequence"/>
</dbReference>
<organism evidence="1 2">
    <name type="scientific">Aquirufa originis</name>
    <dbReference type="NCBI Taxonomy" id="3096514"/>
    <lineage>
        <taxon>Bacteria</taxon>
        <taxon>Pseudomonadati</taxon>
        <taxon>Bacteroidota</taxon>
        <taxon>Cytophagia</taxon>
        <taxon>Cytophagales</taxon>
        <taxon>Flectobacillaceae</taxon>
        <taxon>Aquirufa</taxon>
    </lineage>
</organism>
<gene>
    <name evidence="1" type="ORF">SKC35_06600</name>
</gene>
<comment type="caution">
    <text evidence="1">The sequence shown here is derived from an EMBL/GenBank/DDBJ whole genome shotgun (WGS) entry which is preliminary data.</text>
</comment>
<dbReference type="RefSeq" id="WP_377978598.1">
    <property type="nucleotide sequence ID" value="NZ_JBBKXY010000002.1"/>
</dbReference>
<keyword evidence="2" id="KW-1185">Reference proteome</keyword>
<proteinExistence type="predicted"/>